<feature type="compositionally biased region" description="Basic residues" evidence="1">
    <location>
        <begin position="1"/>
        <end position="11"/>
    </location>
</feature>
<dbReference type="RefSeq" id="XP_026744359.1">
    <property type="nucleotide sequence ID" value="XM_026888558.1"/>
</dbReference>
<keyword evidence="2" id="KW-1185">Reference proteome</keyword>
<dbReference type="AlphaFoldDB" id="A0A7E5WUZ8"/>
<feature type="compositionally biased region" description="Polar residues" evidence="1">
    <location>
        <begin position="17"/>
        <end position="28"/>
    </location>
</feature>
<sequence>MNRNQRRGRVPRRNDSPNRYNVSKSKCASDNEEAFSPKSKKEEKSVANRCCYVSPIQKDFGQSTGTGGPLKPMCDAETADQNNYHGLTAEQIGCDPVIPDTIHQLKELKKVLCGNTPKVENSSQYVPQKMTAAAGFVETADGSQWQNIDNIDDIEKFIAHEGRETPLIFDRLPLNIRISDVPRVKIIAEKFSKYKRNNLELRRLDEKVVCVEYDIYEQPHDDGSPKPVQRMRAFFSIKPIFDEGREKIGAIPKLPSSIKQKFDIVDEDLEKMTDKEIEIIDGKIDENQSYLEDLRRILKRKQIINAKKNRTSLDLQSLYEMAKKDCSPLDYDFSNANLLSKAELQEVKDLILQRCSSSAQGISRRRVRRRERGSNVEVGVISESIVAELLRDDATLNVLQ</sequence>
<reference evidence="3" key="1">
    <citation type="submission" date="2025-08" db="UniProtKB">
        <authorList>
            <consortium name="RefSeq"/>
        </authorList>
    </citation>
    <scope>IDENTIFICATION</scope>
</reference>
<evidence type="ECO:0000313" key="3">
    <source>
        <dbReference type="RefSeq" id="XP_026744359.1"/>
    </source>
</evidence>
<feature type="region of interest" description="Disordered" evidence="1">
    <location>
        <begin position="1"/>
        <end position="40"/>
    </location>
</feature>
<dbReference type="Proteomes" id="UP000322000">
    <property type="component" value="Chromosome 27"/>
</dbReference>
<dbReference type="InParanoid" id="A0A7E5WUZ8"/>
<name>A0A7E5WUZ8_TRINI</name>
<dbReference type="OrthoDB" id="7476648at2759"/>
<evidence type="ECO:0000256" key="1">
    <source>
        <dbReference type="SAM" id="MobiDB-lite"/>
    </source>
</evidence>
<organism evidence="2 3">
    <name type="scientific">Trichoplusia ni</name>
    <name type="common">Cabbage looper</name>
    <dbReference type="NCBI Taxonomy" id="7111"/>
    <lineage>
        <taxon>Eukaryota</taxon>
        <taxon>Metazoa</taxon>
        <taxon>Ecdysozoa</taxon>
        <taxon>Arthropoda</taxon>
        <taxon>Hexapoda</taxon>
        <taxon>Insecta</taxon>
        <taxon>Pterygota</taxon>
        <taxon>Neoptera</taxon>
        <taxon>Endopterygota</taxon>
        <taxon>Lepidoptera</taxon>
        <taxon>Glossata</taxon>
        <taxon>Ditrysia</taxon>
        <taxon>Noctuoidea</taxon>
        <taxon>Noctuidae</taxon>
        <taxon>Plusiinae</taxon>
        <taxon>Trichoplusia</taxon>
    </lineage>
</organism>
<dbReference type="GeneID" id="113505752"/>
<gene>
    <name evidence="3" type="primary">LOC113505752</name>
</gene>
<protein>
    <submittedName>
        <fullName evidence="3">Uncharacterized protein LOC113505752</fullName>
    </submittedName>
</protein>
<evidence type="ECO:0000313" key="2">
    <source>
        <dbReference type="Proteomes" id="UP000322000"/>
    </source>
</evidence>
<dbReference type="KEGG" id="tnl:113505752"/>
<proteinExistence type="predicted"/>
<accession>A0A7E5WUZ8</accession>